<keyword evidence="3" id="KW-0808">Transferase</keyword>
<evidence type="ECO:0000313" key="2">
    <source>
        <dbReference type="EMBL" id="NME85574.1"/>
    </source>
</evidence>
<protein>
    <submittedName>
        <fullName evidence="3">Glycosyltransferase family 2 protein</fullName>
    </submittedName>
</protein>
<accession>A0A414MEA6</accession>
<evidence type="ECO:0000313" key="4">
    <source>
        <dbReference type="Proteomes" id="UP000283538"/>
    </source>
</evidence>
<organism evidence="3 4">
    <name type="scientific">Bacteroides eggerthii</name>
    <dbReference type="NCBI Taxonomy" id="28111"/>
    <lineage>
        <taxon>Bacteria</taxon>
        <taxon>Pseudomonadati</taxon>
        <taxon>Bacteroidota</taxon>
        <taxon>Bacteroidia</taxon>
        <taxon>Bacteroidales</taxon>
        <taxon>Bacteroidaceae</taxon>
        <taxon>Bacteroides</taxon>
    </lineage>
</organism>
<proteinExistence type="predicted"/>
<reference evidence="2 5" key="2">
    <citation type="submission" date="2020-04" db="EMBL/GenBank/DDBJ databases">
        <authorList>
            <person name="Hitch T.C.A."/>
            <person name="Wylensek D."/>
            <person name="Clavel T."/>
        </authorList>
    </citation>
    <scope>NUCLEOTIDE SEQUENCE [LARGE SCALE GENOMIC DNA]</scope>
    <source>
        <strain evidence="2 5">WCA3-601-WT-5E</strain>
    </source>
</reference>
<evidence type="ECO:0000313" key="5">
    <source>
        <dbReference type="Proteomes" id="UP000520291"/>
    </source>
</evidence>
<dbReference type="Proteomes" id="UP000283538">
    <property type="component" value="Unassembled WGS sequence"/>
</dbReference>
<evidence type="ECO:0000259" key="1">
    <source>
        <dbReference type="Pfam" id="PF00535"/>
    </source>
</evidence>
<dbReference type="InterPro" id="IPR029044">
    <property type="entry name" value="Nucleotide-diphossugar_trans"/>
</dbReference>
<gene>
    <name evidence="3" type="ORF">DW701_07110</name>
    <name evidence="2" type="ORF">HF841_05985</name>
</gene>
<dbReference type="GO" id="GO:0016740">
    <property type="term" value="F:transferase activity"/>
    <property type="evidence" value="ECO:0007669"/>
    <property type="project" value="UniProtKB-KW"/>
</dbReference>
<dbReference type="CDD" id="cd00761">
    <property type="entry name" value="Glyco_tranf_GTA_type"/>
    <property type="match status" value="1"/>
</dbReference>
<sequence>MNLEVLLSCMYQEDMSIALRTRIQSDLLIINQCNKDESVENICDGHRIRMISSTERGLSKSRNMALENACGDICLICDDDERLVDNYSGIILDAFEAHPDADIIAFNFKNPYRTFPLKQKRIGYIGALRLASWQIAFRKKSIIDNHIRFDETMGAGVTMGGGEENKFLLDCLKKGLSIIYLPIYIGSVSQEASTWDLTKENAASYFQDRGEAYGKIMGKWLGAAYIIYSSIRKYGYYTQYTKWLNSIKQQLIGLYRK</sequence>
<dbReference type="EMBL" id="QSLA01000006">
    <property type="protein sequence ID" value="RHF09462.1"/>
    <property type="molecule type" value="Genomic_DNA"/>
</dbReference>
<dbReference type="RefSeq" id="WP_118226538.1">
    <property type="nucleotide sequence ID" value="NZ_JABAGL010000007.1"/>
</dbReference>
<reference evidence="3 4" key="1">
    <citation type="submission" date="2018-08" db="EMBL/GenBank/DDBJ databases">
        <title>A genome reference for cultivated species of the human gut microbiota.</title>
        <authorList>
            <person name="Zou Y."/>
            <person name="Xue W."/>
            <person name="Luo G."/>
        </authorList>
    </citation>
    <scope>NUCLEOTIDE SEQUENCE [LARGE SCALE GENOMIC DNA]</scope>
    <source>
        <strain evidence="3 4">AM26-26AC</strain>
    </source>
</reference>
<name>A0A414MEA6_9BACE</name>
<evidence type="ECO:0000313" key="3">
    <source>
        <dbReference type="EMBL" id="RHF09462.1"/>
    </source>
</evidence>
<comment type="caution">
    <text evidence="3">The sequence shown here is derived from an EMBL/GenBank/DDBJ whole genome shotgun (WGS) entry which is preliminary data.</text>
</comment>
<dbReference type="Proteomes" id="UP000520291">
    <property type="component" value="Unassembled WGS sequence"/>
</dbReference>
<feature type="domain" description="Glycosyltransferase 2-like" evidence="1">
    <location>
        <begin position="24"/>
        <end position="122"/>
    </location>
</feature>
<dbReference type="Gene3D" id="3.90.550.10">
    <property type="entry name" value="Spore Coat Polysaccharide Biosynthesis Protein SpsA, Chain A"/>
    <property type="match status" value="1"/>
</dbReference>
<dbReference type="SUPFAM" id="SSF53448">
    <property type="entry name" value="Nucleotide-diphospho-sugar transferases"/>
    <property type="match status" value="1"/>
</dbReference>
<dbReference type="InterPro" id="IPR001173">
    <property type="entry name" value="Glyco_trans_2-like"/>
</dbReference>
<dbReference type="Pfam" id="PF00535">
    <property type="entry name" value="Glycos_transf_2"/>
    <property type="match status" value="1"/>
</dbReference>
<dbReference type="AlphaFoldDB" id="A0A414MEA6"/>
<dbReference type="EMBL" id="JABAGL010000007">
    <property type="protein sequence ID" value="NME85574.1"/>
    <property type="molecule type" value="Genomic_DNA"/>
</dbReference>